<protein>
    <recommendedName>
        <fullName evidence="5">Site-specific integrase</fullName>
    </recommendedName>
</protein>
<dbReference type="EMBL" id="AP027271">
    <property type="protein sequence ID" value="BDX01292.1"/>
    <property type="molecule type" value="Genomic_DNA"/>
</dbReference>
<evidence type="ECO:0000313" key="4">
    <source>
        <dbReference type="Proteomes" id="UP001307608"/>
    </source>
</evidence>
<keyword evidence="1" id="KW-0233">DNA recombination</keyword>
<organism evidence="3 4">
    <name type="scientific">Marinomonas pontica</name>
    <dbReference type="NCBI Taxonomy" id="264739"/>
    <lineage>
        <taxon>Bacteria</taxon>
        <taxon>Pseudomonadati</taxon>
        <taxon>Pseudomonadota</taxon>
        <taxon>Gammaproteobacteria</taxon>
        <taxon>Oceanospirillales</taxon>
        <taxon>Oceanospirillaceae</taxon>
        <taxon>Marinomonas</taxon>
    </lineage>
</organism>
<evidence type="ECO:0008006" key="5">
    <source>
        <dbReference type="Google" id="ProtNLM"/>
    </source>
</evidence>
<dbReference type="RefSeq" id="WP_338264450.1">
    <property type="nucleotide sequence ID" value="NZ_AP027271.1"/>
</dbReference>
<keyword evidence="4" id="KW-1185">Reference proteome</keyword>
<dbReference type="EMBL" id="AP027271">
    <property type="protein sequence ID" value="BDX01742.1"/>
    <property type="molecule type" value="Genomic_DNA"/>
</dbReference>
<dbReference type="InterPro" id="IPR013762">
    <property type="entry name" value="Integrase-like_cat_sf"/>
</dbReference>
<dbReference type="SUPFAM" id="SSF56349">
    <property type="entry name" value="DNA breaking-rejoining enzymes"/>
    <property type="match status" value="1"/>
</dbReference>
<sequence length="576" mass="65544">MSELDLTFPSFPLGTHQVPWDMKILLFKDAATVARKSAMLSIDKGEFGKPIEERIPLVIAFHEAISSMISLGKSRALVESSLEVLWRFFSWSDANSEHISRETLIDIFKRWTELQIHRSHVKKEISANYAYRQVSRMADLIAKALQLPGAKPGKNLVLQTRMRKPPEKKRVLGAEADKQNLNHTFEYGHVLTKICGALDVTTVRGKLPILIDVGSDMVLTLAGNLIDPGMDTNSIKGMTMRRNAQIARAPLTDDESLFDRHKRSGILNQRVEAELLIFIAQTGMNLTQAASLEKESYRWKSNGEDLEVFRVYKGRRSGEAIFRCFKSYREHLEKYMVWLDETGFSDHDNRLFPLLSRGMIRAKGAKVKFSTTKETFKKINLAFIGPKQLRKTRVNWLLRRSRDLNLTAEQMAHDKGVLLRDYEMPHHQSAAAEIINFHNATDPAFSPPGPGLCIDEGHKPESIAELPKEAPKPDCVSPEGCLFCTKHRDIMSSEYCWKLASHSHIKSLETALYKPSNKQEVHPGYRVIDRITQKLEAIASGSQIRAMWVKEAKDSIRSGRYHPYWDGHIKLLEMIV</sequence>
<proteinExistence type="predicted"/>
<evidence type="ECO:0000256" key="1">
    <source>
        <dbReference type="ARBA" id="ARBA00023172"/>
    </source>
</evidence>
<gene>
    <name evidence="2" type="ORF">MACH16_00400</name>
    <name evidence="3" type="ORF">MACH16_04900</name>
</gene>
<dbReference type="Gene3D" id="1.10.443.10">
    <property type="entry name" value="Intergrase catalytic core"/>
    <property type="match status" value="1"/>
</dbReference>
<evidence type="ECO:0000313" key="3">
    <source>
        <dbReference type="EMBL" id="BDX01742.1"/>
    </source>
</evidence>
<dbReference type="InterPro" id="IPR011010">
    <property type="entry name" value="DNA_brk_join_enz"/>
</dbReference>
<accession>A0ABN6WIN5</accession>
<evidence type="ECO:0000313" key="2">
    <source>
        <dbReference type="EMBL" id="BDX01292.1"/>
    </source>
</evidence>
<reference evidence="3 4" key="1">
    <citation type="submission" date="2023-01" db="EMBL/GenBank/DDBJ databases">
        <title>Complete genome sequence of Marinomonas pontica strain 200518_36.</title>
        <authorList>
            <person name="Ueki S."/>
            <person name="Gajardo G."/>
            <person name="Maruyama F."/>
        </authorList>
    </citation>
    <scope>NUCLEOTIDE SEQUENCE [LARGE SCALE GENOMIC DNA]</scope>
    <source>
        <strain evidence="3 4">200518_36</strain>
    </source>
</reference>
<dbReference type="Proteomes" id="UP001307608">
    <property type="component" value="Chromosome"/>
</dbReference>
<name>A0ABN6WIN5_9GAMM</name>